<accession>A0A5B7CPY3</accession>
<reference evidence="1 2" key="1">
    <citation type="submission" date="2019-05" db="EMBL/GenBank/DDBJ databases">
        <title>Another draft genome of Portunus trituberculatus and its Hox gene families provides insights of decapod evolution.</title>
        <authorList>
            <person name="Jeong J.-H."/>
            <person name="Song I."/>
            <person name="Kim S."/>
            <person name="Choi T."/>
            <person name="Kim D."/>
            <person name="Ryu S."/>
            <person name="Kim W."/>
        </authorList>
    </citation>
    <scope>NUCLEOTIDE SEQUENCE [LARGE SCALE GENOMIC DNA]</scope>
    <source>
        <tissue evidence="1">Muscle</tissue>
    </source>
</reference>
<dbReference type="AlphaFoldDB" id="A0A5B7CPY3"/>
<evidence type="ECO:0000313" key="2">
    <source>
        <dbReference type="Proteomes" id="UP000324222"/>
    </source>
</evidence>
<sequence length="121" mass="14051">MAREFRSWPIGGSSALLVPHLQSASTEYRRNLLNLPIIHQDGLKMPFIFFCIIAFIKIKTRHIKIKTQQNNRRKNKHITGKLWSEEREMCFPLPHGIVAWTLQQELTICPTVNIISTRQSA</sequence>
<dbReference type="EMBL" id="VSRR010000179">
    <property type="protein sequence ID" value="MPC11752.1"/>
    <property type="molecule type" value="Genomic_DNA"/>
</dbReference>
<organism evidence="1 2">
    <name type="scientific">Portunus trituberculatus</name>
    <name type="common">Swimming crab</name>
    <name type="synonym">Neptunus trituberculatus</name>
    <dbReference type="NCBI Taxonomy" id="210409"/>
    <lineage>
        <taxon>Eukaryota</taxon>
        <taxon>Metazoa</taxon>
        <taxon>Ecdysozoa</taxon>
        <taxon>Arthropoda</taxon>
        <taxon>Crustacea</taxon>
        <taxon>Multicrustacea</taxon>
        <taxon>Malacostraca</taxon>
        <taxon>Eumalacostraca</taxon>
        <taxon>Eucarida</taxon>
        <taxon>Decapoda</taxon>
        <taxon>Pleocyemata</taxon>
        <taxon>Brachyura</taxon>
        <taxon>Eubrachyura</taxon>
        <taxon>Portunoidea</taxon>
        <taxon>Portunidae</taxon>
        <taxon>Portuninae</taxon>
        <taxon>Portunus</taxon>
    </lineage>
</organism>
<evidence type="ECO:0000313" key="1">
    <source>
        <dbReference type="EMBL" id="MPC11752.1"/>
    </source>
</evidence>
<gene>
    <name evidence="1" type="ORF">E2C01_004427</name>
</gene>
<comment type="caution">
    <text evidence="1">The sequence shown here is derived from an EMBL/GenBank/DDBJ whole genome shotgun (WGS) entry which is preliminary data.</text>
</comment>
<dbReference type="Proteomes" id="UP000324222">
    <property type="component" value="Unassembled WGS sequence"/>
</dbReference>
<keyword evidence="2" id="KW-1185">Reference proteome</keyword>
<proteinExistence type="predicted"/>
<protein>
    <submittedName>
        <fullName evidence="1">Uncharacterized protein</fullName>
    </submittedName>
</protein>
<name>A0A5B7CPY3_PORTR</name>